<accession>A0A8J2JC26</accession>
<name>A0A8J2JC26_9HEXA</name>
<dbReference type="EMBL" id="CAJVCH010005121">
    <property type="protein sequence ID" value="CAG7656305.1"/>
    <property type="molecule type" value="Genomic_DNA"/>
</dbReference>
<keyword evidence="1" id="KW-0732">Signal</keyword>
<evidence type="ECO:0000256" key="1">
    <source>
        <dbReference type="SAM" id="SignalP"/>
    </source>
</evidence>
<comment type="caution">
    <text evidence="2">The sequence shown here is derived from an EMBL/GenBank/DDBJ whole genome shotgun (WGS) entry which is preliminary data.</text>
</comment>
<feature type="chain" id="PRO_5035192837" evidence="1">
    <location>
        <begin position="20"/>
        <end position="29"/>
    </location>
</feature>
<proteinExistence type="predicted"/>
<evidence type="ECO:0000313" key="2">
    <source>
        <dbReference type="EMBL" id="CAG7656305.1"/>
    </source>
</evidence>
<gene>
    <name evidence="2" type="ORF">AFUS01_LOCUS949</name>
</gene>
<evidence type="ECO:0000313" key="3">
    <source>
        <dbReference type="Proteomes" id="UP000708208"/>
    </source>
</evidence>
<reference evidence="2" key="1">
    <citation type="submission" date="2021-06" db="EMBL/GenBank/DDBJ databases">
        <authorList>
            <person name="Hodson N. C."/>
            <person name="Mongue J. A."/>
            <person name="Jaron S. K."/>
        </authorList>
    </citation>
    <scope>NUCLEOTIDE SEQUENCE</scope>
</reference>
<sequence length="29" mass="3152">MRVFIGAVIIGFAIAATQASEERDNKELT</sequence>
<feature type="signal peptide" evidence="1">
    <location>
        <begin position="1"/>
        <end position="19"/>
    </location>
</feature>
<dbReference type="Proteomes" id="UP000708208">
    <property type="component" value="Unassembled WGS sequence"/>
</dbReference>
<organism evidence="2 3">
    <name type="scientific">Allacma fusca</name>
    <dbReference type="NCBI Taxonomy" id="39272"/>
    <lineage>
        <taxon>Eukaryota</taxon>
        <taxon>Metazoa</taxon>
        <taxon>Ecdysozoa</taxon>
        <taxon>Arthropoda</taxon>
        <taxon>Hexapoda</taxon>
        <taxon>Collembola</taxon>
        <taxon>Symphypleona</taxon>
        <taxon>Sminthuridae</taxon>
        <taxon>Allacma</taxon>
    </lineage>
</organism>
<dbReference type="AlphaFoldDB" id="A0A8J2JC26"/>
<protein>
    <submittedName>
        <fullName evidence="2">Uncharacterized protein</fullName>
    </submittedName>
</protein>
<feature type="non-terminal residue" evidence="2">
    <location>
        <position position="29"/>
    </location>
</feature>
<keyword evidence="3" id="KW-1185">Reference proteome</keyword>